<evidence type="ECO:0000256" key="4">
    <source>
        <dbReference type="ARBA" id="ARBA00023015"/>
    </source>
</evidence>
<keyword evidence="8" id="KW-1185">Reference proteome</keyword>
<gene>
    <name evidence="7" type="ORF">EVEC_LOCUS4558</name>
</gene>
<keyword evidence="6" id="KW-0539">Nucleus</keyword>
<name>A0A0N4V438_ENTVE</name>
<dbReference type="InterPro" id="IPR006942">
    <property type="entry name" value="TH1"/>
</dbReference>
<dbReference type="STRING" id="51028.A0A0N4V438"/>
<dbReference type="WBParaSite" id="EVEC_0000485001-mRNA-1">
    <property type="protein sequence ID" value="EVEC_0000485001-mRNA-1"/>
    <property type="gene ID" value="EVEC_0000485001"/>
</dbReference>
<proteinExistence type="inferred from homology"/>
<dbReference type="Proteomes" id="UP000274131">
    <property type="component" value="Unassembled WGS sequence"/>
</dbReference>
<evidence type="ECO:0000256" key="1">
    <source>
        <dbReference type="ARBA" id="ARBA00004123"/>
    </source>
</evidence>
<evidence type="ECO:0000313" key="9">
    <source>
        <dbReference type="WBParaSite" id="EVEC_0000485001-mRNA-1"/>
    </source>
</evidence>
<comment type="similarity">
    <text evidence="2">Belongs to the NELF-D family.</text>
</comment>
<dbReference type="PANTHER" id="PTHR12144:SF0">
    <property type="entry name" value="NEGATIVE ELONGATION FACTOR C_D"/>
    <property type="match status" value="1"/>
</dbReference>
<comment type="subcellular location">
    <subcellularLocation>
        <location evidence="1">Nucleus</location>
    </subcellularLocation>
</comment>
<evidence type="ECO:0000256" key="2">
    <source>
        <dbReference type="ARBA" id="ARBA00005726"/>
    </source>
</evidence>
<reference evidence="9" key="1">
    <citation type="submission" date="2017-02" db="UniProtKB">
        <authorList>
            <consortium name="WormBaseParasite"/>
        </authorList>
    </citation>
    <scope>IDENTIFICATION</scope>
</reference>
<evidence type="ECO:0000256" key="3">
    <source>
        <dbReference type="ARBA" id="ARBA00022491"/>
    </source>
</evidence>
<protein>
    <submittedName>
        <fullName evidence="9">Negative elongation factor D</fullName>
    </submittedName>
</protein>
<accession>A0A0N4V438</accession>
<organism evidence="9">
    <name type="scientific">Enterobius vermicularis</name>
    <name type="common">Human pinworm</name>
    <dbReference type="NCBI Taxonomy" id="51028"/>
    <lineage>
        <taxon>Eukaryota</taxon>
        <taxon>Metazoa</taxon>
        <taxon>Ecdysozoa</taxon>
        <taxon>Nematoda</taxon>
        <taxon>Chromadorea</taxon>
        <taxon>Rhabditida</taxon>
        <taxon>Spirurina</taxon>
        <taxon>Oxyuridomorpha</taxon>
        <taxon>Oxyuroidea</taxon>
        <taxon>Oxyuridae</taxon>
        <taxon>Enterobius</taxon>
    </lineage>
</organism>
<evidence type="ECO:0000256" key="6">
    <source>
        <dbReference type="ARBA" id="ARBA00023242"/>
    </source>
</evidence>
<keyword evidence="5" id="KW-0804">Transcription</keyword>
<dbReference type="EMBL" id="UXUI01007892">
    <property type="protein sequence ID" value="VDD89807.1"/>
    <property type="molecule type" value="Genomic_DNA"/>
</dbReference>
<evidence type="ECO:0000313" key="8">
    <source>
        <dbReference type="Proteomes" id="UP000274131"/>
    </source>
</evidence>
<evidence type="ECO:0000256" key="5">
    <source>
        <dbReference type="ARBA" id="ARBA00023163"/>
    </source>
</evidence>
<sequence length="664" mass="75070">MNRSLILISSALLDGSVKVIAVTRTEQLLCIIYLSNFAYGKHFVFARSFHSKCERCKGVNFTFLDSSHWRVAYTFSKSGVKAPLAYIAVNDTRNPEMEEGEDEEAGSSTELMEEEKKLMLEHCKKLLQLPDFVMEPQIEAVLGTYFQCGGDPETVVESLCENYSCMGQIGNILSDWIGDLEPDIAVVQDCLETTLSTLICKHFQPELADKIFEAEGGPGIEWLPDLISHGPWRRLVYQLAEQYPHCLMLNFAVKLISDAGFQHEISNVNTAAQQLEIFSRVLLSAIDEVLAEHRRGLMTEKYEKAFEELARVVCHSEHTYLYTQTLLRVMSQEESGMRAAACAHLSQALHKMAHEREQDTAALYVALLQFNEEKIPPNLIQAMHTMMSKQCLNPADITLLYQQYASPNPPPVELIREPLFVDLLIDSLFSYEGVKVHTDHRPKYVYLLAYASCVGEQQVDGRSSQQLDSTRDGVERLVTLLESAEDLLKELQHLIYSIRIPVVAAGLLHYVKGYLLSEDMIGEPEPVHLVLLDQIASSHPNLHLRVFQMLCELYDRQSSLNEAAEVIMERQRNVIDRFVHLLSVGLALPVVEKVNRMFRDGQIDISLVRYFAVEVLEIVSPPYSQDFIDVFLPIVANQEIFDPSGHEKMPAAKEFIDHCTATAA</sequence>
<dbReference type="GO" id="GO:0032021">
    <property type="term" value="C:NELF complex"/>
    <property type="evidence" value="ECO:0007669"/>
    <property type="project" value="TreeGrafter"/>
</dbReference>
<dbReference type="GO" id="GO:0034244">
    <property type="term" value="P:negative regulation of transcription elongation by RNA polymerase II"/>
    <property type="evidence" value="ECO:0007669"/>
    <property type="project" value="TreeGrafter"/>
</dbReference>
<reference evidence="7 8" key="2">
    <citation type="submission" date="2018-10" db="EMBL/GenBank/DDBJ databases">
        <authorList>
            <consortium name="Pathogen Informatics"/>
        </authorList>
    </citation>
    <scope>NUCLEOTIDE SEQUENCE [LARGE SCALE GENOMIC DNA]</scope>
</reference>
<dbReference type="PANTHER" id="PTHR12144">
    <property type="entry name" value="NEGATIVE ELONGATION FACTOR D"/>
    <property type="match status" value="1"/>
</dbReference>
<dbReference type="OrthoDB" id="511287at2759"/>
<dbReference type="AlphaFoldDB" id="A0A0N4V438"/>
<keyword evidence="4" id="KW-0805">Transcription regulation</keyword>
<keyword evidence="3" id="KW-0678">Repressor</keyword>
<evidence type="ECO:0000313" key="7">
    <source>
        <dbReference type="EMBL" id="VDD89807.1"/>
    </source>
</evidence>
<dbReference type="GO" id="GO:0003723">
    <property type="term" value="F:RNA binding"/>
    <property type="evidence" value="ECO:0007669"/>
    <property type="project" value="TreeGrafter"/>
</dbReference>
<dbReference type="Pfam" id="PF04858">
    <property type="entry name" value="TH1"/>
    <property type="match status" value="1"/>
</dbReference>